<feature type="signal peptide" evidence="1">
    <location>
        <begin position="1"/>
        <end position="19"/>
    </location>
</feature>
<dbReference type="InterPro" id="IPR013740">
    <property type="entry name" value="Redoxin"/>
</dbReference>
<dbReference type="GO" id="GO:0016853">
    <property type="term" value="F:isomerase activity"/>
    <property type="evidence" value="ECO:0007669"/>
    <property type="project" value="UniProtKB-KW"/>
</dbReference>
<evidence type="ECO:0000313" key="3">
    <source>
        <dbReference type="EMBL" id="MBB6002030.1"/>
    </source>
</evidence>
<dbReference type="Proteomes" id="UP000524404">
    <property type="component" value="Unassembled WGS sequence"/>
</dbReference>
<dbReference type="Gene3D" id="3.40.30.10">
    <property type="entry name" value="Glutaredoxin"/>
    <property type="match status" value="1"/>
</dbReference>
<dbReference type="CDD" id="cd02966">
    <property type="entry name" value="TlpA_like_family"/>
    <property type="match status" value="1"/>
</dbReference>
<dbReference type="InterPro" id="IPR050553">
    <property type="entry name" value="Thioredoxin_ResA/DsbE_sf"/>
</dbReference>
<dbReference type="Pfam" id="PF08534">
    <property type="entry name" value="Redoxin"/>
    <property type="match status" value="1"/>
</dbReference>
<keyword evidence="4" id="KW-1185">Reference proteome</keyword>
<feature type="chain" id="PRO_5032786133" evidence="1">
    <location>
        <begin position="20"/>
        <end position="405"/>
    </location>
</feature>
<organism evidence="3 4">
    <name type="scientific">Arcicella rosea</name>
    <dbReference type="NCBI Taxonomy" id="502909"/>
    <lineage>
        <taxon>Bacteria</taxon>
        <taxon>Pseudomonadati</taxon>
        <taxon>Bacteroidota</taxon>
        <taxon>Cytophagia</taxon>
        <taxon>Cytophagales</taxon>
        <taxon>Flectobacillaceae</taxon>
        <taxon>Arcicella</taxon>
    </lineage>
</organism>
<dbReference type="EMBL" id="JACHKT010000003">
    <property type="protein sequence ID" value="MBB6002030.1"/>
    <property type="molecule type" value="Genomic_DNA"/>
</dbReference>
<dbReference type="AlphaFoldDB" id="A0A841EP18"/>
<evidence type="ECO:0000256" key="1">
    <source>
        <dbReference type="SAM" id="SignalP"/>
    </source>
</evidence>
<gene>
    <name evidence="3" type="ORF">HNP25_000679</name>
</gene>
<evidence type="ECO:0000313" key="4">
    <source>
        <dbReference type="Proteomes" id="UP000524404"/>
    </source>
</evidence>
<dbReference type="PROSITE" id="PS51352">
    <property type="entry name" value="THIOREDOXIN_2"/>
    <property type="match status" value="1"/>
</dbReference>
<sequence>MKKILILLLFTLVWQNVDAQVPTRWRATVQTDGGDLPFGLEIKPTKNKNKFDVFVLNASERFKTDEATLSGDSLIIPIAIFDAEIVAKKNAQTLVGFYRKNKGRTSFAQSPFQATLGYPFRFRTNKMSILGNTSGKWSVNFINAETQKASFAVGTFQQKGTVVTGSFLTTTGDYRYMDGNIVGDSLFLSTFDGSHAFLLKAKVEGDKISGKFYGGIKGFRMFEATRDENASLPDLGKITHLKEGYERFDFSFLNEKGEKISLSDDAYKGKVVVVQILGSWCPNCMDETNYLVPFYKKNKARGFEVIGLAYEKSTEPTFFKQKMDLLRKRFGIDYQLLNAGTNSSESASKSLPSLNQVIGFPTTIVLDKKGEIRLTHAGFSGPGTGKYYTDWVHEFESKIDELIKE</sequence>
<protein>
    <submittedName>
        <fullName evidence="3">Thiol-disulfide isomerase/thioredoxin</fullName>
    </submittedName>
</protein>
<dbReference type="SUPFAM" id="SSF52833">
    <property type="entry name" value="Thioredoxin-like"/>
    <property type="match status" value="1"/>
</dbReference>
<dbReference type="RefSeq" id="WP_184130273.1">
    <property type="nucleotide sequence ID" value="NZ_JACHKT010000003.1"/>
</dbReference>
<dbReference type="InterPro" id="IPR036249">
    <property type="entry name" value="Thioredoxin-like_sf"/>
</dbReference>
<dbReference type="PANTHER" id="PTHR42852:SF13">
    <property type="entry name" value="PROTEIN DIPZ"/>
    <property type="match status" value="1"/>
</dbReference>
<feature type="domain" description="Thioredoxin" evidence="2">
    <location>
        <begin position="241"/>
        <end position="404"/>
    </location>
</feature>
<name>A0A841EP18_9BACT</name>
<evidence type="ECO:0000259" key="2">
    <source>
        <dbReference type="PROSITE" id="PS51352"/>
    </source>
</evidence>
<reference evidence="3 4" key="1">
    <citation type="submission" date="2020-08" db="EMBL/GenBank/DDBJ databases">
        <title>Functional genomics of gut bacteria from endangered species of beetles.</title>
        <authorList>
            <person name="Carlos-Shanley C."/>
        </authorList>
    </citation>
    <scope>NUCLEOTIDE SEQUENCE [LARGE SCALE GENOMIC DNA]</scope>
    <source>
        <strain evidence="3 4">S00070</strain>
    </source>
</reference>
<dbReference type="GO" id="GO:0016491">
    <property type="term" value="F:oxidoreductase activity"/>
    <property type="evidence" value="ECO:0007669"/>
    <property type="project" value="InterPro"/>
</dbReference>
<keyword evidence="3" id="KW-0413">Isomerase</keyword>
<proteinExistence type="predicted"/>
<dbReference type="InterPro" id="IPR013766">
    <property type="entry name" value="Thioredoxin_domain"/>
</dbReference>
<accession>A0A841EP18</accession>
<keyword evidence="1" id="KW-0732">Signal</keyword>
<dbReference type="PANTHER" id="PTHR42852">
    <property type="entry name" value="THIOL:DISULFIDE INTERCHANGE PROTEIN DSBE"/>
    <property type="match status" value="1"/>
</dbReference>
<comment type="caution">
    <text evidence="3">The sequence shown here is derived from an EMBL/GenBank/DDBJ whole genome shotgun (WGS) entry which is preliminary data.</text>
</comment>